<evidence type="ECO:0000256" key="1">
    <source>
        <dbReference type="SAM" id="MobiDB-lite"/>
    </source>
</evidence>
<organism evidence="2 3">
    <name type="scientific">Coniochaeta pulveracea</name>
    <dbReference type="NCBI Taxonomy" id="177199"/>
    <lineage>
        <taxon>Eukaryota</taxon>
        <taxon>Fungi</taxon>
        <taxon>Dikarya</taxon>
        <taxon>Ascomycota</taxon>
        <taxon>Pezizomycotina</taxon>
        <taxon>Sordariomycetes</taxon>
        <taxon>Sordariomycetidae</taxon>
        <taxon>Coniochaetales</taxon>
        <taxon>Coniochaetaceae</taxon>
        <taxon>Coniochaeta</taxon>
    </lineage>
</organism>
<reference evidence="2 3" key="1">
    <citation type="submission" date="2018-08" db="EMBL/GenBank/DDBJ databases">
        <title>Draft genome of the lignicolous fungus Coniochaeta pulveracea.</title>
        <authorList>
            <person name="Borstlap C.J."/>
            <person name="De Witt R.N."/>
            <person name="Botha A."/>
            <person name="Volschenk H."/>
        </authorList>
    </citation>
    <scope>NUCLEOTIDE SEQUENCE [LARGE SCALE GENOMIC DNA]</scope>
    <source>
        <strain evidence="2 3">CAB683</strain>
    </source>
</reference>
<comment type="caution">
    <text evidence="2">The sequence shown here is derived from an EMBL/GenBank/DDBJ whole genome shotgun (WGS) entry which is preliminary data.</text>
</comment>
<feature type="region of interest" description="Disordered" evidence="1">
    <location>
        <begin position="24"/>
        <end position="50"/>
    </location>
</feature>
<sequence>MSFGAVLKGISSDSARYVRGLSLKGQTQRQERADRNGGDEGCSSGTTSWNEGSTLAVTVVGLDCPFNQQGPWDFRCGFRWAKSVGTLPSLGGFTWNKELVGYYFQ</sequence>
<feature type="compositionally biased region" description="Basic and acidic residues" evidence="1">
    <location>
        <begin position="29"/>
        <end position="38"/>
    </location>
</feature>
<protein>
    <submittedName>
        <fullName evidence="2">Uncharacterized protein</fullName>
    </submittedName>
</protein>
<dbReference type="EMBL" id="QVQW01000018">
    <property type="protein sequence ID" value="RKU45901.1"/>
    <property type="molecule type" value="Genomic_DNA"/>
</dbReference>
<gene>
    <name evidence="2" type="ORF">DL546_008536</name>
</gene>
<keyword evidence="3" id="KW-1185">Reference proteome</keyword>
<evidence type="ECO:0000313" key="3">
    <source>
        <dbReference type="Proteomes" id="UP000275385"/>
    </source>
</evidence>
<dbReference type="Proteomes" id="UP000275385">
    <property type="component" value="Unassembled WGS sequence"/>
</dbReference>
<accession>A0A420YDD7</accession>
<evidence type="ECO:0000313" key="2">
    <source>
        <dbReference type="EMBL" id="RKU45901.1"/>
    </source>
</evidence>
<proteinExistence type="predicted"/>
<name>A0A420YDD7_9PEZI</name>
<dbReference type="AlphaFoldDB" id="A0A420YDD7"/>